<dbReference type="GO" id="GO:0047536">
    <property type="term" value="F:2-aminoadipate transaminase activity"/>
    <property type="evidence" value="ECO:0007669"/>
    <property type="project" value="TreeGrafter"/>
</dbReference>
<comment type="caution">
    <text evidence="7">The sequence shown here is derived from an EMBL/GenBank/DDBJ whole genome shotgun (WGS) entry which is preliminary data.</text>
</comment>
<evidence type="ECO:0000313" key="7">
    <source>
        <dbReference type="EMBL" id="TID30058.1"/>
    </source>
</evidence>
<dbReference type="Gene3D" id="3.40.640.10">
    <property type="entry name" value="Type I PLP-dependent aspartate aminotransferase-like (Major domain)"/>
    <property type="match status" value="1"/>
</dbReference>
<comment type="cofactor">
    <cofactor evidence="1">
        <name>pyridoxal 5'-phosphate</name>
        <dbReference type="ChEBI" id="CHEBI:597326"/>
    </cofactor>
</comment>
<gene>
    <name evidence="7" type="ORF">CANINC_001344</name>
</gene>
<dbReference type="InterPro" id="IPR004839">
    <property type="entry name" value="Aminotransferase_I/II_large"/>
</dbReference>
<dbReference type="OrthoDB" id="691673at2759"/>
<sequence>MSIDAPTFNHEDFISDRSKGRKVSYFWENVPHVENPHPALIQLVGGLPNHGFFPVESASVELRDKPFSENPATTFEIEVDPSDPTKIGIRDAFQYNDDEGLGPLREQIRDIVKRVVKPISSDWDVLCTHGGLDGIMKVFDVIINPGDVVLFEEFTFTPVLSFLEEKGGVAIPIKLEKCFSSTPGLDYADELTNLLENWSTIHPDLPKPKLLYTIPNGHNPLGLAQSLETKKRIYDLATKYNFMILEDEPYAYLNFTKYDEEPNFNLSNDEFLSTIVPSYLTLDKVGRVIRTETFSKVYSPGLRLGFNVINKAFFKNFIISSQVSSRAPSGYSQIFVNNTINQLGGVEGWIHWITQVRNEYLKRKNAFVNTLKKSKAHEKGYLTVIDPDCGMFVSVIINVQNHKLFTGDNFDEIMDLFYISAVQSGFLAVLGRNMSVDKEFSKERSNFIRCAISYASSPDVLVEAAERLSTSLLKLFDQA</sequence>
<dbReference type="AlphaFoldDB" id="A0A4T0X3V5"/>
<feature type="domain" description="Aminotransferase class I/classII large" evidence="6">
    <location>
        <begin position="91"/>
        <end position="400"/>
    </location>
</feature>
<dbReference type="STRING" id="52247.A0A4T0X3V5"/>
<evidence type="ECO:0000256" key="5">
    <source>
        <dbReference type="ARBA" id="ARBA00022898"/>
    </source>
</evidence>
<keyword evidence="8" id="KW-1185">Reference proteome</keyword>
<proteinExistence type="inferred from homology"/>
<dbReference type="InterPro" id="IPR015421">
    <property type="entry name" value="PyrdxlP-dep_Trfase_major"/>
</dbReference>
<evidence type="ECO:0000256" key="1">
    <source>
        <dbReference type="ARBA" id="ARBA00001933"/>
    </source>
</evidence>
<dbReference type="GO" id="GO:0030170">
    <property type="term" value="F:pyridoxal phosphate binding"/>
    <property type="evidence" value="ECO:0007669"/>
    <property type="project" value="InterPro"/>
</dbReference>
<organism evidence="7 8">
    <name type="scientific">Pichia inconspicua</name>
    <dbReference type="NCBI Taxonomy" id="52247"/>
    <lineage>
        <taxon>Eukaryota</taxon>
        <taxon>Fungi</taxon>
        <taxon>Dikarya</taxon>
        <taxon>Ascomycota</taxon>
        <taxon>Saccharomycotina</taxon>
        <taxon>Pichiomycetes</taxon>
        <taxon>Pichiales</taxon>
        <taxon>Pichiaceae</taxon>
        <taxon>Pichia</taxon>
    </lineage>
</organism>
<dbReference type="CDD" id="cd00609">
    <property type="entry name" value="AAT_like"/>
    <property type="match status" value="1"/>
</dbReference>
<dbReference type="InterPro" id="IPR050859">
    <property type="entry name" value="Class-I_PLP-dep_aminotransf"/>
</dbReference>
<evidence type="ECO:0000313" key="8">
    <source>
        <dbReference type="Proteomes" id="UP000307173"/>
    </source>
</evidence>
<protein>
    <recommendedName>
        <fullName evidence="6">Aminotransferase class I/classII large domain-containing protein</fullName>
    </recommendedName>
</protein>
<evidence type="ECO:0000256" key="2">
    <source>
        <dbReference type="ARBA" id="ARBA00007441"/>
    </source>
</evidence>
<dbReference type="GO" id="GO:0009074">
    <property type="term" value="P:aromatic amino acid family catabolic process"/>
    <property type="evidence" value="ECO:0007669"/>
    <property type="project" value="TreeGrafter"/>
</dbReference>
<dbReference type="EMBL" id="SELW01000208">
    <property type="protein sequence ID" value="TID30058.1"/>
    <property type="molecule type" value="Genomic_DNA"/>
</dbReference>
<reference evidence="7 8" key="1">
    <citation type="journal article" date="2019" name="Front. Genet.">
        <title>Whole-Genome Sequencing of the Opportunistic Yeast Pathogen Candida inconspicua Uncovers Its Hybrid Origin.</title>
        <authorList>
            <person name="Mixao V."/>
            <person name="Hansen A.P."/>
            <person name="Saus E."/>
            <person name="Boekhout T."/>
            <person name="Lass-Florl C."/>
            <person name="Gabaldon T."/>
        </authorList>
    </citation>
    <scope>NUCLEOTIDE SEQUENCE [LARGE SCALE GENOMIC DNA]</scope>
    <source>
        <strain evidence="7 8">CBS 180</strain>
    </source>
</reference>
<keyword evidence="3" id="KW-0032">Aminotransferase</keyword>
<dbReference type="Pfam" id="PF00155">
    <property type="entry name" value="Aminotran_1_2"/>
    <property type="match status" value="1"/>
</dbReference>
<dbReference type="GO" id="GO:0006571">
    <property type="term" value="P:tyrosine biosynthetic process"/>
    <property type="evidence" value="ECO:0007669"/>
    <property type="project" value="TreeGrafter"/>
</dbReference>
<dbReference type="PANTHER" id="PTHR42790">
    <property type="entry name" value="AMINOTRANSFERASE"/>
    <property type="match status" value="1"/>
</dbReference>
<dbReference type="PANTHER" id="PTHR42790:SF2">
    <property type="entry name" value="AROMATIC AMINO ACID AMINOTRANSFERASE 2"/>
    <property type="match status" value="1"/>
</dbReference>
<evidence type="ECO:0000256" key="3">
    <source>
        <dbReference type="ARBA" id="ARBA00022576"/>
    </source>
</evidence>
<dbReference type="SUPFAM" id="SSF53383">
    <property type="entry name" value="PLP-dependent transferases"/>
    <property type="match status" value="1"/>
</dbReference>
<dbReference type="GO" id="GO:0008793">
    <property type="term" value="F:aromatic-amino-acid transaminase activity"/>
    <property type="evidence" value="ECO:0007669"/>
    <property type="project" value="TreeGrafter"/>
</dbReference>
<keyword evidence="4" id="KW-0808">Transferase</keyword>
<accession>A0A4T0X3V5</accession>
<evidence type="ECO:0000259" key="6">
    <source>
        <dbReference type="Pfam" id="PF00155"/>
    </source>
</evidence>
<dbReference type="Proteomes" id="UP000307173">
    <property type="component" value="Unassembled WGS sequence"/>
</dbReference>
<keyword evidence="5" id="KW-0663">Pyridoxal phosphate</keyword>
<dbReference type="InterPro" id="IPR015424">
    <property type="entry name" value="PyrdxlP-dep_Trfase"/>
</dbReference>
<evidence type="ECO:0000256" key="4">
    <source>
        <dbReference type="ARBA" id="ARBA00022679"/>
    </source>
</evidence>
<name>A0A4T0X3V5_9ASCO</name>
<dbReference type="GO" id="GO:0019878">
    <property type="term" value="P:lysine biosynthetic process via aminoadipic acid"/>
    <property type="evidence" value="ECO:0007669"/>
    <property type="project" value="TreeGrafter"/>
</dbReference>
<comment type="similarity">
    <text evidence="2">Belongs to the class-I pyridoxal-phosphate-dependent aminotransferase family.</text>
</comment>